<reference evidence="1" key="1">
    <citation type="submission" date="2020-08" db="EMBL/GenBank/DDBJ databases">
        <title>Multicomponent nature underlies the extraordinary mechanical properties of spider dragline silk.</title>
        <authorList>
            <person name="Kono N."/>
            <person name="Nakamura H."/>
            <person name="Mori M."/>
            <person name="Yoshida Y."/>
            <person name="Ohtoshi R."/>
            <person name="Malay A.D."/>
            <person name="Moran D.A.P."/>
            <person name="Tomita M."/>
            <person name="Numata K."/>
            <person name="Arakawa K."/>
        </authorList>
    </citation>
    <scope>NUCLEOTIDE SEQUENCE</scope>
</reference>
<evidence type="ECO:0000313" key="2">
    <source>
        <dbReference type="Proteomes" id="UP000887013"/>
    </source>
</evidence>
<evidence type="ECO:0000313" key="1">
    <source>
        <dbReference type="EMBL" id="GFT14887.1"/>
    </source>
</evidence>
<keyword evidence="2" id="KW-1185">Reference proteome</keyword>
<dbReference type="Proteomes" id="UP000887013">
    <property type="component" value="Unassembled WGS sequence"/>
</dbReference>
<accession>A0A8X6NIK3</accession>
<organism evidence="1 2">
    <name type="scientific">Nephila pilipes</name>
    <name type="common">Giant wood spider</name>
    <name type="synonym">Nephila maculata</name>
    <dbReference type="NCBI Taxonomy" id="299642"/>
    <lineage>
        <taxon>Eukaryota</taxon>
        <taxon>Metazoa</taxon>
        <taxon>Ecdysozoa</taxon>
        <taxon>Arthropoda</taxon>
        <taxon>Chelicerata</taxon>
        <taxon>Arachnida</taxon>
        <taxon>Araneae</taxon>
        <taxon>Araneomorphae</taxon>
        <taxon>Entelegynae</taxon>
        <taxon>Araneoidea</taxon>
        <taxon>Nephilidae</taxon>
        <taxon>Nephila</taxon>
    </lineage>
</organism>
<protein>
    <submittedName>
        <fullName evidence="1">Uncharacterized protein</fullName>
    </submittedName>
</protein>
<dbReference type="AlphaFoldDB" id="A0A8X6NIK3"/>
<name>A0A8X6NIK3_NEPPI</name>
<comment type="caution">
    <text evidence="1">The sequence shown here is derived from an EMBL/GenBank/DDBJ whole genome shotgun (WGS) entry which is preliminary data.</text>
</comment>
<gene>
    <name evidence="1" type="ORF">NPIL_159071</name>
</gene>
<sequence>MSYLAQILLWQKSGRKIFLRIAQPSFSLISGREPEIYPQQASAHNAIQKKPRVSKFSGTEVFGIQKPGKPVNHKEEVFKNNFERITPRLSEIHEGKFPGEFNPCIKDGSRSEEREVCYIWKNAAAAFALSNLENRSDTSLLPKSSGFVCYLKKIISCNLL</sequence>
<dbReference type="EMBL" id="BMAW01104508">
    <property type="protein sequence ID" value="GFT14887.1"/>
    <property type="molecule type" value="Genomic_DNA"/>
</dbReference>
<proteinExistence type="predicted"/>